<reference evidence="2" key="1">
    <citation type="journal article" date="2022" name="bioRxiv">
        <title>Sequencing and chromosome-scale assembly of the giantPleurodeles waltlgenome.</title>
        <authorList>
            <person name="Brown T."/>
            <person name="Elewa A."/>
            <person name="Iarovenko S."/>
            <person name="Subramanian E."/>
            <person name="Araus A.J."/>
            <person name="Petzold A."/>
            <person name="Susuki M."/>
            <person name="Suzuki K.-i.T."/>
            <person name="Hayashi T."/>
            <person name="Toyoda A."/>
            <person name="Oliveira C."/>
            <person name="Osipova E."/>
            <person name="Leigh N.D."/>
            <person name="Simon A."/>
            <person name="Yun M.H."/>
        </authorList>
    </citation>
    <scope>NUCLEOTIDE SEQUENCE</scope>
    <source>
        <strain evidence="2">20211129_DDA</strain>
        <tissue evidence="2">Liver</tissue>
    </source>
</reference>
<gene>
    <name evidence="2" type="ORF">NDU88_000637</name>
</gene>
<evidence type="ECO:0000313" key="3">
    <source>
        <dbReference type="Proteomes" id="UP001066276"/>
    </source>
</evidence>
<accession>A0AAV7MK94</accession>
<dbReference type="EMBL" id="JANPWB010000013">
    <property type="protein sequence ID" value="KAJ1103210.1"/>
    <property type="molecule type" value="Genomic_DNA"/>
</dbReference>
<evidence type="ECO:0000313" key="2">
    <source>
        <dbReference type="EMBL" id="KAJ1103210.1"/>
    </source>
</evidence>
<comment type="caution">
    <text evidence="2">The sequence shown here is derived from an EMBL/GenBank/DDBJ whole genome shotgun (WGS) entry which is preliminary data.</text>
</comment>
<organism evidence="2 3">
    <name type="scientific">Pleurodeles waltl</name>
    <name type="common">Iberian ribbed newt</name>
    <dbReference type="NCBI Taxonomy" id="8319"/>
    <lineage>
        <taxon>Eukaryota</taxon>
        <taxon>Metazoa</taxon>
        <taxon>Chordata</taxon>
        <taxon>Craniata</taxon>
        <taxon>Vertebrata</taxon>
        <taxon>Euteleostomi</taxon>
        <taxon>Amphibia</taxon>
        <taxon>Batrachia</taxon>
        <taxon>Caudata</taxon>
        <taxon>Salamandroidea</taxon>
        <taxon>Salamandridae</taxon>
        <taxon>Pleurodelinae</taxon>
        <taxon>Pleurodeles</taxon>
    </lineage>
</organism>
<feature type="region of interest" description="Disordered" evidence="1">
    <location>
        <begin position="89"/>
        <end position="128"/>
    </location>
</feature>
<feature type="compositionally biased region" description="Basic and acidic residues" evidence="1">
    <location>
        <begin position="37"/>
        <end position="58"/>
    </location>
</feature>
<dbReference type="Proteomes" id="UP001066276">
    <property type="component" value="Chromosome 9"/>
</dbReference>
<feature type="compositionally biased region" description="Polar residues" evidence="1">
    <location>
        <begin position="23"/>
        <end position="32"/>
    </location>
</feature>
<keyword evidence="3" id="KW-1185">Reference proteome</keyword>
<feature type="region of interest" description="Disordered" evidence="1">
    <location>
        <begin position="20"/>
        <end position="61"/>
    </location>
</feature>
<sequence length="128" mass="14578">MSLLSLVRLLEMQECGDEGPFQSVYSPTQGKQQPAVDHYDTFQEHYPYDKPYEEDQGSHDNTISIPMCLVTDIRHMLNDYYKRFPEASAPVQHTPAPLEAPIRADFIDSDGEEQQVEGEIPQDPSGDY</sequence>
<proteinExistence type="predicted"/>
<feature type="compositionally biased region" description="Acidic residues" evidence="1">
    <location>
        <begin position="107"/>
        <end position="116"/>
    </location>
</feature>
<dbReference type="AlphaFoldDB" id="A0AAV7MK94"/>
<name>A0AAV7MK94_PLEWA</name>
<evidence type="ECO:0000256" key="1">
    <source>
        <dbReference type="SAM" id="MobiDB-lite"/>
    </source>
</evidence>
<protein>
    <submittedName>
        <fullName evidence="2">Uncharacterized protein</fullName>
    </submittedName>
</protein>